<keyword evidence="6" id="KW-0915">Sodium</keyword>
<evidence type="ECO:0000313" key="11">
    <source>
        <dbReference type="EMBL" id="RFT27236.1"/>
    </source>
</evidence>
<evidence type="ECO:0000256" key="9">
    <source>
        <dbReference type="ARBA" id="ARBA00023201"/>
    </source>
</evidence>
<keyword evidence="4" id="KW-0812">Transmembrane</keyword>
<evidence type="ECO:0000256" key="1">
    <source>
        <dbReference type="ARBA" id="ARBA00004651"/>
    </source>
</evidence>
<dbReference type="InterPro" id="IPR006153">
    <property type="entry name" value="Cation/H_exchanger_TM"/>
</dbReference>
<keyword evidence="3" id="KW-1003">Cell membrane</keyword>
<dbReference type="Gene3D" id="6.10.140.1330">
    <property type="match status" value="1"/>
</dbReference>
<evidence type="ECO:0000313" key="12">
    <source>
        <dbReference type="Proteomes" id="UP000258379"/>
    </source>
</evidence>
<reference evidence="11 12" key="1">
    <citation type="submission" date="2017-07" db="EMBL/GenBank/DDBJ databases">
        <title>A comparative genomics approach to explaining the enigmatic role of Gardnerella vaginalis in the vaginal microbiome.</title>
        <authorList>
            <person name="Vancuren S.J."/>
            <person name="Hill J.E."/>
        </authorList>
    </citation>
    <scope>NUCLEOTIDE SEQUENCE [LARGE SCALE GENOMIC DNA]</scope>
    <source>
        <strain evidence="11 12">WP023</strain>
    </source>
</reference>
<dbReference type="EMBL" id="NNRU01000007">
    <property type="protein sequence ID" value="RFT27236.1"/>
    <property type="molecule type" value="Genomic_DNA"/>
</dbReference>
<dbReference type="AlphaFoldDB" id="A0A1Q6D5N6"/>
<protein>
    <submittedName>
        <fullName evidence="11">Sodium:proton antiporter</fullName>
    </submittedName>
</protein>
<dbReference type="GO" id="GO:0015386">
    <property type="term" value="F:potassium:proton antiporter activity"/>
    <property type="evidence" value="ECO:0007669"/>
    <property type="project" value="TreeGrafter"/>
</dbReference>
<accession>A0A1Q6D5N6</accession>
<keyword evidence="5" id="KW-1133">Transmembrane helix</keyword>
<dbReference type="RefSeq" id="WP_004118119.1">
    <property type="nucleotide sequence ID" value="NZ_CP033836.1"/>
</dbReference>
<organism evidence="11 12">
    <name type="scientific">Gardnerella vaginalis</name>
    <dbReference type="NCBI Taxonomy" id="2702"/>
    <lineage>
        <taxon>Bacteria</taxon>
        <taxon>Bacillati</taxon>
        <taxon>Actinomycetota</taxon>
        <taxon>Actinomycetes</taxon>
        <taxon>Bifidobacteriales</taxon>
        <taxon>Bifidobacteriaceae</taxon>
        <taxon>Gardnerella</taxon>
    </lineage>
</organism>
<evidence type="ECO:0000256" key="2">
    <source>
        <dbReference type="ARBA" id="ARBA00022448"/>
    </source>
</evidence>
<keyword evidence="9" id="KW-0739">Sodium transport</keyword>
<evidence type="ECO:0000256" key="4">
    <source>
        <dbReference type="ARBA" id="ARBA00022692"/>
    </source>
</evidence>
<evidence type="ECO:0000256" key="3">
    <source>
        <dbReference type="ARBA" id="ARBA00022475"/>
    </source>
</evidence>
<dbReference type="GO" id="GO:0005886">
    <property type="term" value="C:plasma membrane"/>
    <property type="evidence" value="ECO:0007669"/>
    <property type="project" value="UniProtKB-SubCell"/>
</dbReference>
<comment type="caution">
    <text evidence="11">The sequence shown here is derived from an EMBL/GenBank/DDBJ whole genome shotgun (WGS) entry which is preliminary data.</text>
</comment>
<keyword evidence="7" id="KW-0406">Ion transport</keyword>
<dbReference type="GO" id="GO:0015385">
    <property type="term" value="F:sodium:proton antiporter activity"/>
    <property type="evidence" value="ECO:0007669"/>
    <property type="project" value="InterPro"/>
</dbReference>
<gene>
    <name evidence="11" type="ORF">CG405_08180</name>
</gene>
<proteinExistence type="predicted"/>
<feature type="domain" description="Cation/H+ exchanger transmembrane" evidence="10">
    <location>
        <begin position="16"/>
        <end position="403"/>
    </location>
</feature>
<dbReference type="Pfam" id="PF00999">
    <property type="entry name" value="Na_H_Exchanger"/>
    <property type="match status" value="1"/>
</dbReference>
<keyword evidence="2" id="KW-0813">Transport</keyword>
<name>A0A1Q6D5N6_GARVA</name>
<evidence type="ECO:0000259" key="10">
    <source>
        <dbReference type="Pfam" id="PF00999"/>
    </source>
</evidence>
<evidence type="ECO:0000256" key="6">
    <source>
        <dbReference type="ARBA" id="ARBA00023053"/>
    </source>
</evidence>
<dbReference type="GO" id="GO:0051453">
    <property type="term" value="P:regulation of intracellular pH"/>
    <property type="evidence" value="ECO:0007669"/>
    <property type="project" value="TreeGrafter"/>
</dbReference>
<evidence type="ECO:0000256" key="8">
    <source>
        <dbReference type="ARBA" id="ARBA00023136"/>
    </source>
</evidence>
<dbReference type="PANTHER" id="PTHR10110:SF86">
    <property type="entry name" value="SODIUM_HYDROGEN EXCHANGER 7"/>
    <property type="match status" value="1"/>
</dbReference>
<sequence length="687" mass="76936">MPIFELILYIMAVVVLSSFLERFIPRVSVPLVQIAMGIIAAELPFFPNASLDPNMFMVVIVAPLIYFESREINKLALLSSFKYSATLAIGLVLATMIVVGILLPAIWPFVPITAALVLGAALGPTDAVAVSALSHEVSLTRKQFSVLQGESLFNDASGIVGFQFAVLVASSGVFDIVPALSSFTTKFFGGIAVGALVGFAANWLFEKIRSLGWETTKTRILMELFLPFLLYMGAESLETSGMLALVTAGLLTKFDRSGVGPNVSRTNIVANSVWSVLSFGLNGAVFVLLGIALPKVVSSSWNDRGINNLILVAIICVTLVAIIGVRFLWMVIMIRLASRSKANRRDVDWLKSSVIMTLGGAKGTLTLALMFTLPISFSLRNELIFIAGVVIVVTLLLANFILPLISPKDNNHELEAVTPIIIEVLRRTVEELTLNVTQDNLKSDDYETRGAVLSVIDSYTERINRLKQNVNKSDSKDYLLLRVDALNWEKDYIKQRIKELKQDSINKSHNLETEACERLLDQIMNSLRHIHTGEQSQSIMWHLRGRFRSAQRRVVTVVRRTSNMIRRTAPLLREDMIFVRVRQIHIDVIHSVVKRLYQEMHKETYNTEHCSTLLREYRANEALLRSRPNVAMSVKMIERIDDVKRESYAIELRIIHEMYEAGDITRAQERQLRNNVYVMNVDANADV</sequence>
<evidence type="ECO:0000256" key="5">
    <source>
        <dbReference type="ARBA" id="ARBA00022989"/>
    </source>
</evidence>
<evidence type="ECO:0000256" key="7">
    <source>
        <dbReference type="ARBA" id="ARBA00023065"/>
    </source>
</evidence>
<keyword evidence="8" id="KW-0472">Membrane</keyword>
<dbReference type="Proteomes" id="UP000258379">
    <property type="component" value="Unassembled WGS sequence"/>
</dbReference>
<comment type="subcellular location">
    <subcellularLocation>
        <location evidence="1">Cell membrane</location>
        <topology evidence="1">Multi-pass membrane protein</topology>
    </subcellularLocation>
</comment>
<dbReference type="PANTHER" id="PTHR10110">
    <property type="entry name" value="SODIUM/HYDROGEN EXCHANGER"/>
    <property type="match status" value="1"/>
</dbReference>
<dbReference type="GO" id="GO:0098719">
    <property type="term" value="P:sodium ion import across plasma membrane"/>
    <property type="evidence" value="ECO:0007669"/>
    <property type="project" value="TreeGrafter"/>
</dbReference>
<dbReference type="InterPro" id="IPR018422">
    <property type="entry name" value="Cation/H_exchanger_CPA1"/>
</dbReference>